<dbReference type="Proteomes" id="UP000469949">
    <property type="component" value="Unassembled WGS sequence"/>
</dbReference>
<name>A0A177IXP4_9HYPH</name>
<reference evidence="1 2" key="1">
    <citation type="submission" date="2019-10" db="EMBL/GenBank/DDBJ databases">
        <title>Draft Genome Sequence of the Caffeine Degrading Methylotroph Methylorubrum populi PINKEL.</title>
        <authorList>
            <person name="Dawson S.C."/>
            <person name="Zhang X."/>
            <person name="Wright M.E."/>
            <person name="Sharma G."/>
            <person name="Langner J.T."/>
            <person name="Ditty J.L."/>
            <person name="Subuyuj G.A."/>
        </authorList>
    </citation>
    <scope>NUCLEOTIDE SEQUENCE [LARGE SCALE GENOMIC DNA]</scope>
    <source>
        <strain evidence="1 2">Pinkel</strain>
    </source>
</reference>
<dbReference type="EMBL" id="WEKV01000018">
    <property type="protein sequence ID" value="KAB7782923.1"/>
    <property type="molecule type" value="Genomic_DNA"/>
</dbReference>
<dbReference type="AlphaFoldDB" id="A0A177IXP4"/>
<protein>
    <submittedName>
        <fullName evidence="1">Uncharacterized protein</fullName>
    </submittedName>
</protein>
<accession>A0A177IXP4</accession>
<comment type="caution">
    <text evidence="1">The sequence shown here is derived from an EMBL/GenBank/DDBJ whole genome shotgun (WGS) entry which is preliminary data.</text>
</comment>
<organism evidence="1 2">
    <name type="scientific">Methylorubrum populi</name>
    <dbReference type="NCBI Taxonomy" id="223967"/>
    <lineage>
        <taxon>Bacteria</taxon>
        <taxon>Pseudomonadati</taxon>
        <taxon>Pseudomonadota</taxon>
        <taxon>Alphaproteobacteria</taxon>
        <taxon>Hyphomicrobiales</taxon>
        <taxon>Methylobacteriaceae</taxon>
        <taxon>Methylorubrum</taxon>
    </lineage>
</organism>
<evidence type="ECO:0000313" key="1">
    <source>
        <dbReference type="EMBL" id="KAB7782923.1"/>
    </source>
</evidence>
<sequence length="93" mass="9738">MSVFQIRQGGTGAILWTGAAANEIQAMDAMAHDAGYYDHSDLPENMRRGLRVEALSFGTARGQASAGRTQGGRSGQIVMGTAINDRNLGRAAG</sequence>
<gene>
    <name evidence="1" type="ORF">F8B43_4217</name>
</gene>
<proteinExistence type="predicted"/>
<dbReference type="RefSeq" id="WP_063987172.1">
    <property type="nucleotide sequence ID" value="NZ_JAQYXN010000001.1"/>
</dbReference>
<evidence type="ECO:0000313" key="2">
    <source>
        <dbReference type="Proteomes" id="UP000469949"/>
    </source>
</evidence>